<dbReference type="EMBL" id="JAMTCO010000010">
    <property type="protein sequence ID" value="MCP2271593.1"/>
    <property type="molecule type" value="Genomic_DNA"/>
</dbReference>
<dbReference type="Proteomes" id="UP001205185">
    <property type="component" value="Unassembled WGS sequence"/>
</dbReference>
<accession>A0ABT1IG95</accession>
<organism evidence="1 2">
    <name type="scientific">Actinokineospora diospyrosa</name>
    <dbReference type="NCBI Taxonomy" id="103728"/>
    <lineage>
        <taxon>Bacteria</taxon>
        <taxon>Bacillati</taxon>
        <taxon>Actinomycetota</taxon>
        <taxon>Actinomycetes</taxon>
        <taxon>Pseudonocardiales</taxon>
        <taxon>Pseudonocardiaceae</taxon>
        <taxon>Actinokineospora</taxon>
    </lineage>
</organism>
<gene>
    <name evidence="1" type="ORF">LV75_004107</name>
</gene>
<comment type="caution">
    <text evidence="1">The sequence shown here is derived from an EMBL/GenBank/DDBJ whole genome shotgun (WGS) entry which is preliminary data.</text>
</comment>
<keyword evidence="2" id="KW-1185">Reference proteome</keyword>
<reference evidence="1 2" key="1">
    <citation type="submission" date="2022-06" db="EMBL/GenBank/DDBJ databases">
        <title>Genomic Encyclopedia of Archaeal and Bacterial Type Strains, Phase II (KMG-II): from individual species to whole genera.</title>
        <authorList>
            <person name="Goeker M."/>
        </authorList>
    </citation>
    <scope>NUCLEOTIDE SEQUENCE [LARGE SCALE GENOMIC DNA]</scope>
    <source>
        <strain evidence="1 2">DSM 44255</strain>
    </source>
</reference>
<evidence type="ECO:0000313" key="2">
    <source>
        <dbReference type="Proteomes" id="UP001205185"/>
    </source>
</evidence>
<proteinExistence type="predicted"/>
<protein>
    <submittedName>
        <fullName evidence="1">Uncharacterized protein</fullName>
    </submittedName>
</protein>
<name>A0ABT1IG95_9PSEU</name>
<sequence length="110" mass="12609">MVCLLVGSPRVRIGEVWRLTRGGEPVAEIVVDDGDFPWLYGRLVPLAPFEEFRPLFEEEHRLLQEDSSAEEWDAVYARISSALTLHSPDGPVAEYLLHVDGDEAWFRWID</sequence>
<evidence type="ECO:0000313" key="1">
    <source>
        <dbReference type="EMBL" id="MCP2271593.1"/>
    </source>
</evidence>